<dbReference type="Pfam" id="PF14200">
    <property type="entry name" value="RicinB_lectin_2"/>
    <property type="match status" value="1"/>
</dbReference>
<accession>A0ABN3TQZ6</accession>
<comment type="caution">
    <text evidence="3">The sequence shown here is derived from an EMBL/GenBank/DDBJ whole genome shotgun (WGS) entry which is preliminary data.</text>
</comment>
<dbReference type="SUPFAM" id="SSF56219">
    <property type="entry name" value="DNase I-like"/>
    <property type="match status" value="1"/>
</dbReference>
<dbReference type="Gene3D" id="2.80.10.50">
    <property type="match status" value="1"/>
</dbReference>
<dbReference type="CDD" id="cd00161">
    <property type="entry name" value="beta-trefoil_Ricin-like"/>
    <property type="match status" value="1"/>
</dbReference>
<protein>
    <recommendedName>
        <fullName evidence="2">Ricin B lectin domain-containing protein</fullName>
    </recommendedName>
</protein>
<keyword evidence="4" id="KW-1185">Reference proteome</keyword>
<evidence type="ECO:0000259" key="2">
    <source>
        <dbReference type="Pfam" id="PF14200"/>
    </source>
</evidence>
<name>A0ABN3TQZ6_9ACTN</name>
<feature type="region of interest" description="Disordered" evidence="1">
    <location>
        <begin position="374"/>
        <end position="406"/>
    </location>
</feature>
<dbReference type="InterPro" id="IPR035992">
    <property type="entry name" value="Ricin_B-like_lectins"/>
</dbReference>
<evidence type="ECO:0000313" key="3">
    <source>
        <dbReference type="EMBL" id="GAA2716577.1"/>
    </source>
</evidence>
<proteinExistence type="predicted"/>
<dbReference type="PROSITE" id="PS50231">
    <property type="entry name" value="RICIN_B_LECTIN"/>
    <property type="match status" value="1"/>
</dbReference>
<dbReference type="InterPro" id="IPR000772">
    <property type="entry name" value="Ricin_B_lectin"/>
</dbReference>
<dbReference type="Gene3D" id="3.60.10.10">
    <property type="entry name" value="Endonuclease/exonuclease/phosphatase"/>
    <property type="match status" value="1"/>
</dbReference>
<sequence length="469" mass="51048">MTQPYESPSRERAVFLRTAFDLRPVPPFRGVRPGMKNLGMSLTSSDTAPVTLARRIGAVVLAGVLACTMLLVGGGPAAAAAPDTHRLATWNMQVGASRWSGVQRLSRTFGVVALQEVPAAAPAGAHLLGQNGNIRSYLWDVGSGQFRYLHILSQRSRNLGIVTSFYPDSVRELTGGYRSALAVVRREDRTVFASVHAASNGGRRNDAAALVRRVAGYASGNNVPNWVVLGDFNRSPRNVLGDGLPQNTRIYNSGQATQQSGNELDYAASNVNTQNWQATVNPNYGSDHWPVGFSTLRASGSPRDLTIHADNSDRLLDVYNGQSANGSHVIIYHANGGSNQRWRLVPAGRSAETGQPLYRIQTLSSGKCLDVNKGQKSTSGDYLNIRDCHGPNGEPDPGGPQRDTQNFTLEHPDWRFPNLTVFRNVSTHQVANVDHNRTGDGTWLVQWPYQRNSDGTPAVNEAFYLHPRS</sequence>
<gene>
    <name evidence="3" type="ORF">GCM10010315_27910</name>
</gene>
<evidence type="ECO:0000313" key="4">
    <source>
        <dbReference type="Proteomes" id="UP001500886"/>
    </source>
</evidence>
<feature type="domain" description="Ricin B lectin" evidence="2">
    <location>
        <begin position="299"/>
        <end position="380"/>
    </location>
</feature>
<dbReference type="EMBL" id="BAAASL010000009">
    <property type="protein sequence ID" value="GAA2716577.1"/>
    <property type="molecule type" value="Genomic_DNA"/>
</dbReference>
<dbReference type="SUPFAM" id="SSF50370">
    <property type="entry name" value="Ricin B-like lectins"/>
    <property type="match status" value="1"/>
</dbReference>
<evidence type="ECO:0000256" key="1">
    <source>
        <dbReference type="SAM" id="MobiDB-lite"/>
    </source>
</evidence>
<reference evidence="3 4" key="1">
    <citation type="journal article" date="2019" name="Int. J. Syst. Evol. Microbiol.">
        <title>The Global Catalogue of Microorganisms (GCM) 10K type strain sequencing project: providing services to taxonomists for standard genome sequencing and annotation.</title>
        <authorList>
            <consortium name="The Broad Institute Genomics Platform"/>
            <consortium name="The Broad Institute Genome Sequencing Center for Infectious Disease"/>
            <person name="Wu L."/>
            <person name="Ma J."/>
        </authorList>
    </citation>
    <scope>NUCLEOTIDE SEQUENCE [LARGE SCALE GENOMIC DNA]</scope>
    <source>
        <strain evidence="3 4">JCM 4542</strain>
    </source>
</reference>
<organism evidence="3 4">
    <name type="scientific">Streptomyces luteosporeus</name>
    <dbReference type="NCBI Taxonomy" id="173856"/>
    <lineage>
        <taxon>Bacteria</taxon>
        <taxon>Bacillati</taxon>
        <taxon>Actinomycetota</taxon>
        <taxon>Actinomycetes</taxon>
        <taxon>Kitasatosporales</taxon>
        <taxon>Streptomycetaceae</taxon>
        <taxon>Streptomyces</taxon>
    </lineage>
</organism>
<dbReference type="Proteomes" id="UP001500886">
    <property type="component" value="Unassembled WGS sequence"/>
</dbReference>
<dbReference type="InterPro" id="IPR036691">
    <property type="entry name" value="Endo/exonu/phosph_ase_sf"/>
</dbReference>